<protein>
    <submittedName>
        <fullName evidence="1">Uncharacterized protein</fullName>
    </submittedName>
</protein>
<dbReference type="Proteomes" id="UP000015531">
    <property type="component" value="Unassembled WGS sequence"/>
</dbReference>
<dbReference type="AlphaFoldDB" id="T0HX97"/>
<evidence type="ECO:0000313" key="2">
    <source>
        <dbReference type="Proteomes" id="UP000015531"/>
    </source>
</evidence>
<gene>
    <name evidence="1" type="ORF">RLDS_06345</name>
</gene>
<name>T0HX97_9SPHN</name>
<dbReference type="EMBL" id="ATDP01000074">
    <property type="protein sequence ID" value="EQB16733.1"/>
    <property type="molecule type" value="Genomic_DNA"/>
</dbReference>
<evidence type="ECO:0000313" key="1">
    <source>
        <dbReference type="EMBL" id="EQB16733.1"/>
    </source>
</evidence>
<keyword evidence="2" id="KW-1185">Reference proteome</keyword>
<sequence>MIGSKSGEKRSSLQCDRIRLAQVRHTVFRRSEAEMARMDRFLTEGGKTGYLMPPSGRCYIR</sequence>
<organism evidence="1 2">
    <name type="scientific">Sphingobium lactosutens DS20</name>
    <dbReference type="NCBI Taxonomy" id="1331060"/>
    <lineage>
        <taxon>Bacteria</taxon>
        <taxon>Pseudomonadati</taxon>
        <taxon>Pseudomonadota</taxon>
        <taxon>Alphaproteobacteria</taxon>
        <taxon>Sphingomonadales</taxon>
        <taxon>Sphingomonadaceae</taxon>
        <taxon>Sphingobium</taxon>
    </lineage>
</organism>
<comment type="caution">
    <text evidence="1">The sequence shown here is derived from an EMBL/GenBank/DDBJ whole genome shotgun (WGS) entry which is preliminary data.</text>
</comment>
<dbReference type="PATRIC" id="fig|1331060.3.peg.1191"/>
<proteinExistence type="predicted"/>
<reference evidence="1 2" key="1">
    <citation type="journal article" date="2013" name="Genome Announc.">
        <title>Draft Genome Sequence of Sphingobium lactosutens Strain DS20T, Isolated from a Hexachlorocyclohexane Dumpsite.</title>
        <authorList>
            <person name="Kumar R."/>
            <person name="Dwivedi V."/>
            <person name="Negi V."/>
            <person name="Khurana J.P."/>
            <person name="Lal R."/>
        </authorList>
    </citation>
    <scope>NUCLEOTIDE SEQUENCE [LARGE SCALE GENOMIC DNA]</scope>
    <source>
        <strain evidence="1 2">DS20</strain>
    </source>
</reference>
<accession>T0HX97</accession>